<name>A0A7J3X689_THEPE</name>
<accession>A0A7J3X689</accession>
<dbReference type="Pfam" id="PF02632">
    <property type="entry name" value="BioY"/>
    <property type="match status" value="1"/>
</dbReference>
<dbReference type="AlphaFoldDB" id="A0A7J3X689"/>
<dbReference type="InterPro" id="IPR003784">
    <property type="entry name" value="BioY"/>
</dbReference>
<gene>
    <name evidence="2" type="ORF">ENM88_03145</name>
</gene>
<dbReference type="GO" id="GO:0005886">
    <property type="term" value="C:plasma membrane"/>
    <property type="evidence" value="ECO:0007669"/>
    <property type="project" value="InterPro"/>
</dbReference>
<sequence>MRSGDSARAMAASLLAAATALLAQLNIRIGPVPYTMQNTGFILSGLLLPPRWALTSQLLYLTMIAVGAPAAAGFKGGPGVLVGPTGGYLAGFPLAALLMSTLRGWYLRRIGKRFAELGARELAMLWLFSALAATPVYALGFLVFSYWASLDPSLPAWALRAAGFFGLAADPRLAVVAASVAIFLPQDLLMDHPLALLTAHRVARALPNIYDALAGSSTVCARGSAR</sequence>
<protein>
    <submittedName>
        <fullName evidence="2">Biotin transporter BioY</fullName>
    </submittedName>
</protein>
<dbReference type="EMBL" id="DRZM01000093">
    <property type="protein sequence ID" value="HHP04729.1"/>
    <property type="molecule type" value="Genomic_DNA"/>
</dbReference>
<dbReference type="GO" id="GO:0015225">
    <property type="term" value="F:biotin transmembrane transporter activity"/>
    <property type="evidence" value="ECO:0007669"/>
    <property type="project" value="InterPro"/>
</dbReference>
<organism evidence="2">
    <name type="scientific">Thermofilum pendens</name>
    <dbReference type="NCBI Taxonomy" id="2269"/>
    <lineage>
        <taxon>Archaea</taxon>
        <taxon>Thermoproteota</taxon>
        <taxon>Thermoprotei</taxon>
        <taxon>Thermofilales</taxon>
        <taxon>Thermofilaceae</taxon>
        <taxon>Thermofilum</taxon>
    </lineage>
</organism>
<comment type="caution">
    <text evidence="2">The sequence shown here is derived from an EMBL/GenBank/DDBJ whole genome shotgun (WGS) entry which is preliminary data.</text>
</comment>
<proteinExistence type="predicted"/>
<keyword evidence="1" id="KW-0812">Transmembrane</keyword>
<dbReference type="PANTHER" id="PTHR34295:SF1">
    <property type="entry name" value="BIOTIN TRANSPORTER BIOY"/>
    <property type="match status" value="1"/>
</dbReference>
<feature type="transmembrane region" description="Helical" evidence="1">
    <location>
        <begin position="126"/>
        <end position="149"/>
    </location>
</feature>
<keyword evidence="1" id="KW-0472">Membrane</keyword>
<feature type="transmembrane region" description="Helical" evidence="1">
    <location>
        <begin position="161"/>
        <end position="184"/>
    </location>
</feature>
<feature type="transmembrane region" description="Helical" evidence="1">
    <location>
        <begin position="52"/>
        <end position="74"/>
    </location>
</feature>
<dbReference type="Gene3D" id="1.10.1760.20">
    <property type="match status" value="1"/>
</dbReference>
<dbReference type="PANTHER" id="PTHR34295">
    <property type="entry name" value="BIOTIN TRANSPORTER BIOY"/>
    <property type="match status" value="1"/>
</dbReference>
<keyword evidence="1" id="KW-1133">Transmembrane helix</keyword>
<evidence type="ECO:0000256" key="1">
    <source>
        <dbReference type="SAM" id="Phobius"/>
    </source>
</evidence>
<feature type="transmembrane region" description="Helical" evidence="1">
    <location>
        <begin position="86"/>
        <end position="106"/>
    </location>
</feature>
<evidence type="ECO:0000313" key="2">
    <source>
        <dbReference type="EMBL" id="HHP04729.1"/>
    </source>
</evidence>
<reference evidence="2" key="1">
    <citation type="journal article" date="2020" name="mSystems">
        <title>Genome- and Community-Level Interaction Insights into Carbon Utilization and Element Cycling Functions of Hydrothermarchaeota in Hydrothermal Sediment.</title>
        <authorList>
            <person name="Zhou Z."/>
            <person name="Liu Y."/>
            <person name="Xu W."/>
            <person name="Pan J."/>
            <person name="Luo Z.H."/>
            <person name="Li M."/>
        </authorList>
    </citation>
    <scope>NUCLEOTIDE SEQUENCE [LARGE SCALE GENOMIC DNA]</scope>
    <source>
        <strain evidence="2">SpSt-1125</strain>
    </source>
</reference>